<proteinExistence type="predicted"/>
<feature type="transmembrane region" description="Helical" evidence="5">
    <location>
        <begin position="252"/>
        <end position="272"/>
    </location>
</feature>
<keyword evidence="3 5" id="KW-1133">Transmembrane helix</keyword>
<evidence type="ECO:0008006" key="8">
    <source>
        <dbReference type="Google" id="ProtNLM"/>
    </source>
</evidence>
<comment type="caution">
    <text evidence="6">The sequence shown here is derived from an EMBL/GenBank/DDBJ whole genome shotgun (WGS) entry which is preliminary data.</text>
</comment>
<comment type="subcellular location">
    <subcellularLocation>
        <location evidence="1">Membrane</location>
        <topology evidence="1">Multi-pass membrane protein</topology>
    </subcellularLocation>
</comment>
<evidence type="ECO:0000256" key="5">
    <source>
        <dbReference type="SAM" id="Phobius"/>
    </source>
</evidence>
<sequence length="308" mass="34579">MLYRYLKNVIGSARPRQWLKNLALFAAPFFGAEILGAGVSPRLFTAFVVFCLLSSSAYIFNDVIDREKDRRHPIKKNRPIASGRFSEWAARATAAALAIGTLLFVAANFNRYFLGTAIGFVALQLTYSLWIRNVIIVDALWVAAAFVLRVYAGAFVLPTPISSWLILATIGLSLLLAFGKRRSERTLLSKLHQRLLTRETLRHYPDTLLDSMIAMSATYTTLAYSIFTFQTSPSGSKFFDDILPETLSSPKWMLLTVPLVLYGVARYLYIIYEKKEGESPEKVILTDLPILGTVVSWILATFVILYVL</sequence>
<dbReference type="STRING" id="1802628.A2890_02130"/>
<dbReference type="GO" id="GO:0016020">
    <property type="term" value="C:membrane"/>
    <property type="evidence" value="ECO:0007669"/>
    <property type="project" value="UniProtKB-SubCell"/>
</dbReference>
<feature type="transmembrane region" description="Helical" evidence="5">
    <location>
        <begin position="21"/>
        <end position="38"/>
    </location>
</feature>
<dbReference type="CDD" id="cd13963">
    <property type="entry name" value="PT_UbiA_2"/>
    <property type="match status" value="1"/>
</dbReference>
<organism evidence="6 7">
    <name type="scientific">candidate division WWE3 bacterium RIFCSPLOWO2_01_FULL_53_14</name>
    <dbReference type="NCBI Taxonomy" id="1802628"/>
    <lineage>
        <taxon>Bacteria</taxon>
        <taxon>Katanobacteria</taxon>
    </lineage>
</organism>
<protein>
    <recommendedName>
        <fullName evidence="8">Phosphoribose diphosphate--decaprenyl-phosphate phosphoribosyltransferase</fullName>
    </recommendedName>
</protein>
<feature type="transmembrane region" description="Helical" evidence="5">
    <location>
        <begin position="112"/>
        <end position="130"/>
    </location>
</feature>
<feature type="transmembrane region" description="Helical" evidence="5">
    <location>
        <begin position="135"/>
        <end position="155"/>
    </location>
</feature>
<dbReference type="Pfam" id="PF01040">
    <property type="entry name" value="UbiA"/>
    <property type="match status" value="1"/>
</dbReference>
<dbReference type="InterPro" id="IPR000537">
    <property type="entry name" value="UbiA_prenyltransferase"/>
</dbReference>
<keyword evidence="2 5" id="KW-0812">Transmembrane</keyword>
<evidence type="ECO:0000313" key="6">
    <source>
        <dbReference type="EMBL" id="OGC59679.1"/>
    </source>
</evidence>
<feature type="transmembrane region" description="Helical" evidence="5">
    <location>
        <begin position="208"/>
        <end position="232"/>
    </location>
</feature>
<evidence type="ECO:0000256" key="3">
    <source>
        <dbReference type="ARBA" id="ARBA00022989"/>
    </source>
</evidence>
<feature type="transmembrane region" description="Helical" evidence="5">
    <location>
        <begin position="85"/>
        <end position="106"/>
    </location>
</feature>
<evidence type="ECO:0000256" key="1">
    <source>
        <dbReference type="ARBA" id="ARBA00004141"/>
    </source>
</evidence>
<feature type="transmembrane region" description="Helical" evidence="5">
    <location>
        <begin position="161"/>
        <end position="179"/>
    </location>
</feature>
<gene>
    <name evidence="6" type="ORF">A2890_02130</name>
</gene>
<feature type="transmembrane region" description="Helical" evidence="5">
    <location>
        <begin position="284"/>
        <end position="307"/>
    </location>
</feature>
<dbReference type="InterPro" id="IPR044878">
    <property type="entry name" value="UbiA_sf"/>
</dbReference>
<evidence type="ECO:0000256" key="4">
    <source>
        <dbReference type="ARBA" id="ARBA00023136"/>
    </source>
</evidence>
<keyword evidence="4 5" id="KW-0472">Membrane</keyword>
<dbReference type="EMBL" id="MEVL01000037">
    <property type="protein sequence ID" value="OGC59679.1"/>
    <property type="molecule type" value="Genomic_DNA"/>
</dbReference>
<evidence type="ECO:0000256" key="2">
    <source>
        <dbReference type="ARBA" id="ARBA00022692"/>
    </source>
</evidence>
<evidence type="ECO:0000313" key="7">
    <source>
        <dbReference type="Proteomes" id="UP000176967"/>
    </source>
</evidence>
<name>A0A1F4VRA7_UNCKA</name>
<accession>A0A1F4VRA7</accession>
<dbReference type="Proteomes" id="UP000176967">
    <property type="component" value="Unassembled WGS sequence"/>
</dbReference>
<dbReference type="GO" id="GO:0016765">
    <property type="term" value="F:transferase activity, transferring alkyl or aryl (other than methyl) groups"/>
    <property type="evidence" value="ECO:0007669"/>
    <property type="project" value="InterPro"/>
</dbReference>
<dbReference type="Gene3D" id="1.10.357.140">
    <property type="entry name" value="UbiA prenyltransferase"/>
    <property type="match status" value="1"/>
</dbReference>
<dbReference type="AlphaFoldDB" id="A0A1F4VRA7"/>
<feature type="transmembrane region" description="Helical" evidence="5">
    <location>
        <begin position="44"/>
        <end position="64"/>
    </location>
</feature>
<reference evidence="6 7" key="1">
    <citation type="journal article" date="2016" name="Nat. Commun.">
        <title>Thousands of microbial genomes shed light on interconnected biogeochemical processes in an aquifer system.</title>
        <authorList>
            <person name="Anantharaman K."/>
            <person name="Brown C.T."/>
            <person name="Hug L.A."/>
            <person name="Sharon I."/>
            <person name="Castelle C.J."/>
            <person name="Probst A.J."/>
            <person name="Thomas B.C."/>
            <person name="Singh A."/>
            <person name="Wilkins M.J."/>
            <person name="Karaoz U."/>
            <person name="Brodie E.L."/>
            <person name="Williams K.H."/>
            <person name="Hubbard S.S."/>
            <person name="Banfield J.F."/>
        </authorList>
    </citation>
    <scope>NUCLEOTIDE SEQUENCE [LARGE SCALE GENOMIC DNA]</scope>
</reference>